<evidence type="ECO:0000256" key="6">
    <source>
        <dbReference type="ARBA" id="ARBA00023136"/>
    </source>
</evidence>
<feature type="transmembrane region" description="Helical" evidence="7">
    <location>
        <begin position="154"/>
        <end position="175"/>
    </location>
</feature>
<reference evidence="8 9" key="1">
    <citation type="submission" date="2019-11" db="EMBL/GenBank/DDBJ databases">
        <authorList>
            <person name="Holert J."/>
        </authorList>
    </citation>
    <scope>NUCLEOTIDE SEQUENCE [LARGE SCALE GENOMIC DNA]</scope>
    <source>
        <strain evidence="8">BC5_2</strain>
    </source>
</reference>
<accession>A0A5S9PXQ1</accession>
<comment type="subcellular location">
    <subcellularLocation>
        <location evidence="1">Cell membrane</location>
        <topology evidence="1">Multi-pass membrane protein</topology>
    </subcellularLocation>
</comment>
<gene>
    <name evidence="8" type="primary">aaeB_4</name>
    <name evidence="8" type="ORF">DPBNPPHM_04155</name>
</gene>
<dbReference type="AlphaFoldDB" id="A0A5S9PXQ1"/>
<evidence type="ECO:0000256" key="2">
    <source>
        <dbReference type="ARBA" id="ARBA00022448"/>
    </source>
</evidence>
<evidence type="ECO:0000313" key="8">
    <source>
        <dbReference type="EMBL" id="CAA0108993.1"/>
    </source>
</evidence>
<protein>
    <submittedName>
        <fullName evidence="8">p-hydroxybenzoic acid efflux pump subunit AaeB</fullName>
    </submittedName>
</protein>
<feature type="transmembrane region" description="Helical" evidence="7">
    <location>
        <begin position="124"/>
        <end position="142"/>
    </location>
</feature>
<evidence type="ECO:0000313" key="9">
    <source>
        <dbReference type="Proteomes" id="UP000434580"/>
    </source>
</evidence>
<keyword evidence="5 7" id="KW-1133">Transmembrane helix</keyword>
<dbReference type="PANTHER" id="PTHR30509:SF9">
    <property type="entry name" value="MULTIDRUG RESISTANCE PROTEIN MDTO"/>
    <property type="match status" value="1"/>
</dbReference>
<feature type="transmembrane region" description="Helical" evidence="7">
    <location>
        <begin position="28"/>
        <end position="46"/>
    </location>
</feature>
<keyword evidence="4 7" id="KW-0812">Transmembrane</keyword>
<proteinExistence type="predicted"/>
<organism evidence="8 9">
    <name type="scientific">BD1-7 clade bacterium</name>
    <dbReference type="NCBI Taxonomy" id="2029982"/>
    <lineage>
        <taxon>Bacteria</taxon>
        <taxon>Pseudomonadati</taxon>
        <taxon>Pseudomonadota</taxon>
        <taxon>Gammaproteobacteria</taxon>
        <taxon>Cellvibrionales</taxon>
        <taxon>Spongiibacteraceae</taxon>
        <taxon>BD1-7 clade</taxon>
    </lineage>
</organism>
<feature type="transmembrane region" description="Helical" evidence="7">
    <location>
        <begin position="524"/>
        <end position="542"/>
    </location>
</feature>
<dbReference type="OrthoDB" id="9807111at2"/>
<dbReference type="GO" id="GO:0005886">
    <property type="term" value="C:plasma membrane"/>
    <property type="evidence" value="ECO:0007669"/>
    <property type="project" value="UniProtKB-SubCell"/>
</dbReference>
<dbReference type="EMBL" id="CACSII010000015">
    <property type="protein sequence ID" value="CAA0108993.1"/>
    <property type="molecule type" value="Genomic_DNA"/>
</dbReference>
<evidence type="ECO:0000256" key="7">
    <source>
        <dbReference type="SAM" id="Phobius"/>
    </source>
</evidence>
<feature type="transmembrane region" description="Helical" evidence="7">
    <location>
        <begin position="77"/>
        <end position="94"/>
    </location>
</feature>
<keyword evidence="6 7" id="KW-0472">Membrane</keyword>
<feature type="transmembrane region" description="Helical" evidence="7">
    <location>
        <begin position="494"/>
        <end position="512"/>
    </location>
</feature>
<dbReference type="PANTHER" id="PTHR30509">
    <property type="entry name" value="P-HYDROXYBENZOIC ACID EFFLUX PUMP SUBUNIT-RELATED"/>
    <property type="match status" value="1"/>
</dbReference>
<dbReference type="Pfam" id="PF04632">
    <property type="entry name" value="FUSC"/>
    <property type="match status" value="1"/>
</dbReference>
<evidence type="ECO:0000256" key="3">
    <source>
        <dbReference type="ARBA" id="ARBA00022475"/>
    </source>
</evidence>
<name>A0A5S9PXQ1_9GAMM</name>
<evidence type="ECO:0000256" key="1">
    <source>
        <dbReference type="ARBA" id="ARBA00004651"/>
    </source>
</evidence>
<keyword evidence="3" id="KW-1003">Cell membrane</keyword>
<keyword evidence="2" id="KW-0813">Transport</keyword>
<feature type="transmembrane region" description="Helical" evidence="7">
    <location>
        <begin position="100"/>
        <end position="117"/>
    </location>
</feature>
<feature type="transmembrane region" description="Helical" evidence="7">
    <location>
        <begin position="393"/>
        <end position="414"/>
    </location>
</feature>
<dbReference type="InterPro" id="IPR006726">
    <property type="entry name" value="PHBA_efflux_AaeB/fusaric-R"/>
</dbReference>
<feature type="transmembrane region" description="Helical" evidence="7">
    <location>
        <begin position="443"/>
        <end position="462"/>
    </location>
</feature>
<feature type="transmembrane region" description="Helical" evidence="7">
    <location>
        <begin position="468"/>
        <end position="487"/>
    </location>
</feature>
<evidence type="ECO:0000256" key="4">
    <source>
        <dbReference type="ARBA" id="ARBA00022692"/>
    </source>
</evidence>
<dbReference type="Proteomes" id="UP000434580">
    <property type="component" value="Unassembled WGS sequence"/>
</dbReference>
<dbReference type="GO" id="GO:0022857">
    <property type="term" value="F:transmembrane transporter activity"/>
    <property type="evidence" value="ECO:0007669"/>
    <property type="project" value="InterPro"/>
</dbReference>
<evidence type="ECO:0000256" key="5">
    <source>
        <dbReference type="ARBA" id="ARBA00022989"/>
    </source>
</evidence>
<sequence>MSRFLLQLRLDTRQSYADFANNKDLWQLTARAAISVMIAGFLAMWLQTDQPYWAGMTAFITTEATVGSTLNKCLERIIGTYIGAATGLVMIVLFISHPPIYLLSLFLVGAIGIYVAAIRQTHLYAWLLGYLTAFMVMLGSLADPTPHNLIVVAFFRSLEVTIGIVTSTLVGLVLFPKRAQTLFNQVLSDSLSDILELLALSETLFEKHDDDALAEFQTVRDRLVKNRSRLEKLIDHASHESRFSPSKRRANQTLINANDLLETLVATFRQTFSVSASAKFSGSDAEAIKQLCQLWRQSVQRYQLQLEQQQTLCADQELQHNIDITYQHVFTICLEKAESSSAIHWLTISKNLRLICIQIQQFTIIKPEGKPAHHHLNYVEKIKRLFRNLQDDSYLIAYAATSAVAVLFTPMLWLYFNLPGYSQVAVSIGVVVGLQPDATSFKGFLRFIGCFAGAALAVLLLGFNIDNFALLLLSQAAVTVICCPLHFANSKSSYAAGQAVYVFIVGTINSLYPTESLAPTIERLGGILLGALAIVAFQWLFWRYEPRKDLRHRLLQIVRHTQPLCEDVLASVHATSKDELPSPHKAMGALRRAGGNLTTMNPDGLSDEEQRLKQAIYDEGLLFYHNYYGYILLQQELLHATTQAPEDTWAIQSFQHMAMLQEDCRSILNNTTQSSSANNDLALDFIRDVRRYLTTTTWQLTQQNRLHQSVMQHNMLTHLYRMTQSYEELRALGCIDIKRREPLSADL</sequence>